<dbReference type="HOGENOM" id="CLU_010738_1_0_1"/>
<dbReference type="Pfam" id="PF13432">
    <property type="entry name" value="TPR_16"/>
    <property type="match status" value="2"/>
</dbReference>
<keyword evidence="5" id="KW-1185">Reference proteome</keyword>
<dbReference type="InterPro" id="IPR019734">
    <property type="entry name" value="TPR_rpt"/>
</dbReference>
<evidence type="ECO:0000256" key="1">
    <source>
        <dbReference type="PROSITE-ProRule" id="PRU00339"/>
    </source>
</evidence>
<dbReference type="PROSITE" id="PS50005">
    <property type="entry name" value="TPR"/>
    <property type="match status" value="5"/>
</dbReference>
<dbReference type="SUPFAM" id="SSF81901">
    <property type="entry name" value="HCP-like"/>
    <property type="match status" value="1"/>
</dbReference>
<dbReference type="EMBL" id="GG662712">
    <property type="protein sequence ID" value="EAR82438.2"/>
    <property type="molecule type" value="Genomic_DNA"/>
</dbReference>
<dbReference type="GO" id="GO:0097546">
    <property type="term" value="C:ciliary base"/>
    <property type="evidence" value="ECO:0007669"/>
    <property type="project" value="TreeGrafter"/>
</dbReference>
<organism evidence="4 5">
    <name type="scientific">Tetrahymena thermophila (strain SB210)</name>
    <dbReference type="NCBI Taxonomy" id="312017"/>
    <lineage>
        <taxon>Eukaryota</taxon>
        <taxon>Sar</taxon>
        <taxon>Alveolata</taxon>
        <taxon>Ciliophora</taxon>
        <taxon>Intramacronucleata</taxon>
        <taxon>Oligohymenophorea</taxon>
        <taxon>Hymenostomatida</taxon>
        <taxon>Tetrahymenina</taxon>
        <taxon>Tetrahymenidae</taxon>
        <taxon>Tetrahymena</taxon>
    </lineage>
</organism>
<evidence type="ECO:0000313" key="5">
    <source>
        <dbReference type="Proteomes" id="UP000009168"/>
    </source>
</evidence>
<dbReference type="GO" id="GO:0042073">
    <property type="term" value="P:intraciliary transport"/>
    <property type="evidence" value="ECO:0007669"/>
    <property type="project" value="TreeGrafter"/>
</dbReference>
<dbReference type="PANTHER" id="PTHR44117">
    <property type="entry name" value="INTRAFLAGELLAR TRANSPORT PROTEIN 88 HOMOLOG"/>
    <property type="match status" value="1"/>
</dbReference>
<dbReference type="Proteomes" id="UP000009168">
    <property type="component" value="Unassembled WGS sequence"/>
</dbReference>
<dbReference type="RefSeq" id="XP_001030101.2">
    <property type="nucleotide sequence ID" value="XM_001030101.3"/>
</dbReference>
<dbReference type="InterPro" id="IPR011990">
    <property type="entry name" value="TPR-like_helical_dom_sf"/>
</dbReference>
<feature type="region of interest" description="Disordered" evidence="3">
    <location>
        <begin position="1"/>
        <end position="95"/>
    </location>
</feature>
<feature type="coiled-coil region" evidence="2">
    <location>
        <begin position="109"/>
        <end position="143"/>
    </location>
</feature>
<dbReference type="GO" id="GO:1905515">
    <property type="term" value="P:non-motile cilium assembly"/>
    <property type="evidence" value="ECO:0007669"/>
    <property type="project" value="TreeGrafter"/>
</dbReference>
<feature type="region of interest" description="Disordered" evidence="3">
    <location>
        <begin position="676"/>
        <end position="695"/>
    </location>
</feature>
<dbReference type="GO" id="GO:0097730">
    <property type="term" value="C:non-motile cilium"/>
    <property type="evidence" value="ECO:0007669"/>
    <property type="project" value="TreeGrafter"/>
</dbReference>
<gene>
    <name evidence="4" type="ORF">TTHERM_01142720</name>
</gene>
<sequence>MNTTQSQFDAQQTQFQQQANTSKYNFEGVKQNPPPTGYAQLQSRRGPGPTRSGPTGADRPMTSIKAVVRNPQSQEQKQVKIDKVPDQSPESNFKQQEKEINQLLEASALAKIKGNLSEALEKAKDAVNKEKLLRRQKENMNQADSINIELSFTVAYNLANQLQANGIYQEALQKYSDIIKSKIYPQAYKLRVNMGNIYFQQEKYSAAIKMYKMVYDWLPPTSKEMRFQVLKNIGHAYVKEGKFDDAINTYETIMKGNPDFQTAFNLLLCLYDQGDKLRMKDCFSSMLGIEIPGYTENEEEEMNQESAFNDPLREEIKEKKRIAIDILVKSAKLIAPVIEEDIIDGYDWIIETLKESYFPEVQAEVEICKAMAYLKSKNMDKSIETLKSFERKDKIMMGRVATNISFLYFLENDFKNAEKYADVAINYDRFNPKALVNRGNCLLVKNEFLRSKEQYLEAIGVEADCIEALYNLAFVNKKLNMFNEALQALEKLQTIISTPEVVYQMASIHELMGQTKQALKWYQVLLTKVPTDPNILARVGNIFAREDDETQALHYYSESYKYLPTNIETIGWLGIYYVKQEYYERACHFFERASQIQPKEIKWRLMVASCYRRMGSYQKALKIYEEIYQDEPRNVECLKFLTQLCKEMGLPYEQYASELRKLEAEEYAVNYQIEPQGGYDPNNGGYDPYGTGQSGNQEIDITSQTRRGVVARPQQQVQQQIQNEDDWGADDLGDGLMPV</sequence>
<feature type="repeat" description="TPR" evidence="1">
    <location>
        <begin position="188"/>
        <end position="221"/>
    </location>
</feature>
<dbReference type="OrthoDB" id="1926212at2759"/>
<dbReference type="SMART" id="SM00028">
    <property type="entry name" value="TPR"/>
    <property type="match status" value="11"/>
</dbReference>
<accession>Q22AX6</accession>
<dbReference type="AlphaFoldDB" id="Q22AX6"/>
<dbReference type="Pfam" id="PF12895">
    <property type="entry name" value="ANAPC3"/>
    <property type="match status" value="1"/>
</dbReference>
<dbReference type="PANTHER" id="PTHR44117:SF1">
    <property type="entry name" value="INTRAFLAGELLAR TRANSPORT PROTEIN 88 HOMOLOG"/>
    <property type="match status" value="1"/>
</dbReference>
<dbReference type="GO" id="GO:0036064">
    <property type="term" value="C:ciliary basal body"/>
    <property type="evidence" value="ECO:0007669"/>
    <property type="project" value="TreeGrafter"/>
</dbReference>
<dbReference type="Gene3D" id="1.25.40.10">
    <property type="entry name" value="Tetratricopeptide repeat domain"/>
    <property type="match status" value="3"/>
</dbReference>
<dbReference type="SUPFAM" id="SSF48452">
    <property type="entry name" value="TPR-like"/>
    <property type="match status" value="1"/>
</dbReference>
<dbReference type="GeneID" id="7832041"/>
<evidence type="ECO:0000256" key="2">
    <source>
        <dbReference type="SAM" id="Coils"/>
    </source>
</evidence>
<feature type="compositionally biased region" description="Low complexity" evidence="3">
    <location>
        <begin position="1"/>
        <end position="22"/>
    </location>
</feature>
<dbReference type="STRING" id="312017.Q22AX6"/>
<dbReference type="KEGG" id="tet:TTHERM_01142720"/>
<proteinExistence type="predicted"/>
<dbReference type="GO" id="GO:0005814">
    <property type="term" value="C:centriole"/>
    <property type="evidence" value="ECO:0007669"/>
    <property type="project" value="TreeGrafter"/>
</dbReference>
<name>Q22AX6_TETTS</name>
<feature type="compositionally biased region" description="Low complexity" evidence="3">
    <location>
        <begin position="43"/>
        <end position="56"/>
    </location>
</feature>
<keyword evidence="1" id="KW-0802">TPR repeat</keyword>
<dbReference type="InParanoid" id="Q22AX6"/>
<keyword evidence="2" id="KW-0175">Coiled coil</keyword>
<feature type="repeat" description="TPR" evidence="1">
    <location>
        <begin position="533"/>
        <end position="566"/>
    </location>
</feature>
<dbReference type="GO" id="GO:0019894">
    <property type="term" value="F:kinesin binding"/>
    <property type="evidence" value="ECO:0007669"/>
    <property type="project" value="TreeGrafter"/>
</dbReference>
<dbReference type="eggNOG" id="KOG2003">
    <property type="taxonomic scope" value="Eukaryota"/>
</dbReference>
<reference evidence="5" key="1">
    <citation type="journal article" date="2006" name="PLoS Biol.">
        <title>Macronuclear genome sequence of the ciliate Tetrahymena thermophila, a model eukaryote.</title>
        <authorList>
            <person name="Eisen J.A."/>
            <person name="Coyne R.S."/>
            <person name="Wu M."/>
            <person name="Wu D."/>
            <person name="Thiagarajan M."/>
            <person name="Wortman J.R."/>
            <person name="Badger J.H."/>
            <person name="Ren Q."/>
            <person name="Amedeo P."/>
            <person name="Jones K.M."/>
            <person name="Tallon L.J."/>
            <person name="Delcher A.L."/>
            <person name="Salzberg S.L."/>
            <person name="Silva J.C."/>
            <person name="Haas B.J."/>
            <person name="Majoros W.H."/>
            <person name="Farzad M."/>
            <person name="Carlton J.M."/>
            <person name="Smith R.K. Jr."/>
            <person name="Garg J."/>
            <person name="Pearlman R.E."/>
            <person name="Karrer K.M."/>
            <person name="Sun L."/>
            <person name="Manning G."/>
            <person name="Elde N.C."/>
            <person name="Turkewitz A.P."/>
            <person name="Asai D.J."/>
            <person name="Wilkes D.E."/>
            <person name="Wang Y."/>
            <person name="Cai H."/>
            <person name="Collins K."/>
            <person name="Stewart B.A."/>
            <person name="Lee S.R."/>
            <person name="Wilamowska K."/>
            <person name="Weinberg Z."/>
            <person name="Ruzzo W.L."/>
            <person name="Wloga D."/>
            <person name="Gaertig J."/>
            <person name="Frankel J."/>
            <person name="Tsao C.-C."/>
            <person name="Gorovsky M.A."/>
            <person name="Keeling P.J."/>
            <person name="Waller R.F."/>
            <person name="Patron N.J."/>
            <person name="Cherry J.M."/>
            <person name="Stover N.A."/>
            <person name="Krieger C.J."/>
            <person name="del Toro C."/>
            <person name="Ryder H.F."/>
            <person name="Williamson S.C."/>
            <person name="Barbeau R.A."/>
            <person name="Hamilton E.P."/>
            <person name="Orias E."/>
        </authorList>
    </citation>
    <scope>NUCLEOTIDE SEQUENCE [LARGE SCALE GENOMIC DNA]</scope>
    <source>
        <strain evidence="5">SB210</strain>
    </source>
</reference>
<evidence type="ECO:0000313" key="4">
    <source>
        <dbReference type="EMBL" id="EAR82438.2"/>
    </source>
</evidence>
<feature type="repeat" description="TPR" evidence="1">
    <location>
        <begin position="227"/>
        <end position="260"/>
    </location>
</feature>
<dbReference type="OMA" id="RIKIMHN"/>
<feature type="compositionally biased region" description="Acidic residues" evidence="3">
    <location>
        <begin position="723"/>
        <end position="733"/>
    </location>
</feature>
<feature type="repeat" description="TPR" evidence="1">
    <location>
        <begin position="601"/>
        <end position="634"/>
    </location>
</feature>
<feature type="repeat" description="TPR" evidence="1">
    <location>
        <begin position="567"/>
        <end position="600"/>
    </location>
</feature>
<feature type="region of interest" description="Disordered" evidence="3">
    <location>
        <begin position="716"/>
        <end position="739"/>
    </location>
</feature>
<protein>
    <submittedName>
        <fullName evidence="4">Tetratricopeptide repeat protein</fullName>
    </submittedName>
</protein>
<dbReference type="Pfam" id="PF13174">
    <property type="entry name" value="TPR_6"/>
    <property type="match status" value="1"/>
</dbReference>
<evidence type="ECO:0000256" key="3">
    <source>
        <dbReference type="SAM" id="MobiDB-lite"/>
    </source>
</evidence>